<evidence type="ECO:0000313" key="2">
    <source>
        <dbReference type="EMBL" id="MPN30328.1"/>
    </source>
</evidence>
<sequence length="89" mass="9745">MLSAQKLNIKLPSLVPFNDVDEIEGFLAHKTGELPGSEHDAGIFFYNSDHPILVTVLTRNLSNRVAGVDLCAQIGAIIFEHFGKGYFDA</sequence>
<dbReference type="AlphaFoldDB" id="A0A645GU15"/>
<dbReference type="GO" id="GO:0030655">
    <property type="term" value="P:beta-lactam antibiotic catabolic process"/>
    <property type="evidence" value="ECO:0007669"/>
    <property type="project" value="InterPro"/>
</dbReference>
<protein>
    <recommendedName>
        <fullName evidence="1">Beta-lactamase class A catalytic domain-containing protein</fullName>
    </recommendedName>
</protein>
<proteinExistence type="predicted"/>
<gene>
    <name evidence="2" type="ORF">SDC9_177799</name>
</gene>
<dbReference type="EMBL" id="VSSQ01081400">
    <property type="protein sequence ID" value="MPN30328.1"/>
    <property type="molecule type" value="Genomic_DNA"/>
</dbReference>
<dbReference type="SUPFAM" id="SSF56601">
    <property type="entry name" value="beta-lactamase/transpeptidase-like"/>
    <property type="match status" value="1"/>
</dbReference>
<dbReference type="Pfam" id="PF13354">
    <property type="entry name" value="Beta-lactamase2"/>
    <property type="match status" value="1"/>
</dbReference>
<comment type="caution">
    <text evidence="2">The sequence shown here is derived from an EMBL/GenBank/DDBJ whole genome shotgun (WGS) entry which is preliminary data.</text>
</comment>
<dbReference type="InterPro" id="IPR012338">
    <property type="entry name" value="Beta-lactam/transpept-like"/>
</dbReference>
<dbReference type="Gene3D" id="3.40.710.10">
    <property type="entry name" value="DD-peptidase/beta-lactamase superfamily"/>
    <property type="match status" value="1"/>
</dbReference>
<name>A0A645GU15_9ZZZZ</name>
<organism evidence="2">
    <name type="scientific">bioreactor metagenome</name>
    <dbReference type="NCBI Taxonomy" id="1076179"/>
    <lineage>
        <taxon>unclassified sequences</taxon>
        <taxon>metagenomes</taxon>
        <taxon>ecological metagenomes</taxon>
    </lineage>
</organism>
<reference evidence="2" key="1">
    <citation type="submission" date="2019-08" db="EMBL/GenBank/DDBJ databases">
        <authorList>
            <person name="Kucharzyk K."/>
            <person name="Murdoch R.W."/>
            <person name="Higgins S."/>
            <person name="Loffler F."/>
        </authorList>
    </citation>
    <scope>NUCLEOTIDE SEQUENCE</scope>
</reference>
<dbReference type="InterPro" id="IPR045155">
    <property type="entry name" value="Beta-lactam_cat"/>
</dbReference>
<feature type="domain" description="Beta-lactamase class A catalytic" evidence="1">
    <location>
        <begin position="2"/>
        <end position="58"/>
    </location>
</feature>
<accession>A0A645GU15</accession>
<dbReference type="GO" id="GO:0008800">
    <property type="term" value="F:beta-lactamase activity"/>
    <property type="evidence" value="ECO:0007669"/>
    <property type="project" value="InterPro"/>
</dbReference>
<evidence type="ECO:0000259" key="1">
    <source>
        <dbReference type="Pfam" id="PF13354"/>
    </source>
</evidence>